<evidence type="ECO:0000313" key="2">
    <source>
        <dbReference type="EMBL" id="QBI18891.1"/>
    </source>
</evidence>
<feature type="domain" description="Schlafen AlbA-2" evidence="1">
    <location>
        <begin position="18"/>
        <end position="75"/>
    </location>
</feature>
<proteinExistence type="predicted"/>
<organism evidence="2 3">
    <name type="scientific">Egibacter rhizosphaerae</name>
    <dbReference type="NCBI Taxonomy" id="1670831"/>
    <lineage>
        <taxon>Bacteria</taxon>
        <taxon>Bacillati</taxon>
        <taxon>Actinomycetota</taxon>
        <taxon>Nitriliruptoria</taxon>
        <taxon>Egibacterales</taxon>
        <taxon>Egibacteraceae</taxon>
        <taxon>Egibacter</taxon>
    </lineage>
</organism>
<keyword evidence="3" id="KW-1185">Reference proteome</keyword>
<name>A0A411YCC0_9ACTN</name>
<dbReference type="Pfam" id="PF04326">
    <property type="entry name" value="SLFN_AlbA_2"/>
    <property type="match status" value="1"/>
</dbReference>
<dbReference type="AlphaFoldDB" id="A0A411YCC0"/>
<gene>
    <name evidence="2" type="ORF">ER308_04575</name>
</gene>
<dbReference type="OrthoDB" id="9789524at2"/>
<dbReference type="EMBL" id="CP036402">
    <property type="protein sequence ID" value="QBI18891.1"/>
    <property type="molecule type" value="Genomic_DNA"/>
</dbReference>
<accession>A0A411YCC0</accession>
<protein>
    <submittedName>
        <fullName evidence="2">ATP-binding protein</fullName>
    </submittedName>
</protein>
<reference evidence="2 3" key="1">
    <citation type="submission" date="2019-01" db="EMBL/GenBank/DDBJ databases">
        <title>Egibacter rhizosphaerae EGI 80759T.</title>
        <authorList>
            <person name="Chen D.-D."/>
            <person name="Tian Y."/>
            <person name="Jiao J.-Y."/>
            <person name="Zhang X.-T."/>
            <person name="Zhang Y.-G."/>
            <person name="Zhang Y."/>
            <person name="Xiao M."/>
            <person name="Shu W.-S."/>
            <person name="Li W.-J."/>
        </authorList>
    </citation>
    <scope>NUCLEOTIDE SEQUENCE [LARGE SCALE GENOMIC DNA]</scope>
    <source>
        <strain evidence="2 3">EGI 80759</strain>
    </source>
</reference>
<evidence type="ECO:0000313" key="3">
    <source>
        <dbReference type="Proteomes" id="UP000291469"/>
    </source>
</evidence>
<dbReference type="KEGG" id="erz:ER308_04575"/>
<dbReference type="RefSeq" id="WP_131153888.1">
    <property type="nucleotide sequence ID" value="NZ_CP036402.1"/>
</dbReference>
<evidence type="ECO:0000259" key="1">
    <source>
        <dbReference type="Pfam" id="PF04326"/>
    </source>
</evidence>
<dbReference type="Gene3D" id="3.30.950.30">
    <property type="entry name" value="Schlafen, AAA domain"/>
    <property type="match status" value="1"/>
</dbReference>
<dbReference type="GO" id="GO:0005524">
    <property type="term" value="F:ATP binding"/>
    <property type="evidence" value="ECO:0007669"/>
    <property type="project" value="UniProtKB-KW"/>
</dbReference>
<keyword evidence="2" id="KW-0067">ATP-binding</keyword>
<sequence length="156" mass="16800">MEIIATVEEVSNRILGGEDSQTEFKAPRVEGRSVVGEGASSESFAGEMVAFANGVGGAILVGVEDDRSLAGYGGRRRRGVGDWVVDVARNNVLPPLTPVLAQRPARGARRRLVRRGRTCRARLGRTSDHRWSVVPAGGTRQTRPRWVRDGAVAARA</sequence>
<dbReference type="Proteomes" id="UP000291469">
    <property type="component" value="Chromosome"/>
</dbReference>
<dbReference type="InterPro" id="IPR007421">
    <property type="entry name" value="Schlafen_AlbA_2_dom"/>
</dbReference>
<dbReference type="InterPro" id="IPR038461">
    <property type="entry name" value="Schlafen_AlbA_2_dom_sf"/>
</dbReference>
<keyword evidence="2" id="KW-0547">Nucleotide-binding</keyword>